<sequence length="93" mass="11319">MVRKRPERQQRHHLQVGLDLEVPEERSRGRPKQQWLDTLHADLKHVGAHRDQAHNREKWRQKIRKADADTERENAEEGREEEVYRSPWKALRK</sequence>
<feature type="region of interest" description="Disordered" evidence="1">
    <location>
        <begin position="47"/>
        <end position="93"/>
    </location>
</feature>
<evidence type="ECO:0000256" key="1">
    <source>
        <dbReference type="SAM" id="MobiDB-lite"/>
    </source>
</evidence>
<feature type="region of interest" description="Disordered" evidence="1">
    <location>
        <begin position="1"/>
        <end position="33"/>
    </location>
</feature>
<comment type="caution">
    <text evidence="2">The sequence shown here is derived from an EMBL/GenBank/DDBJ whole genome shotgun (WGS) entry which is preliminary data.</text>
</comment>
<organism evidence="2 3">
    <name type="scientific">Ancylostoma ceylanicum</name>
    <dbReference type="NCBI Taxonomy" id="53326"/>
    <lineage>
        <taxon>Eukaryota</taxon>
        <taxon>Metazoa</taxon>
        <taxon>Ecdysozoa</taxon>
        <taxon>Nematoda</taxon>
        <taxon>Chromadorea</taxon>
        <taxon>Rhabditida</taxon>
        <taxon>Rhabditina</taxon>
        <taxon>Rhabditomorpha</taxon>
        <taxon>Strongyloidea</taxon>
        <taxon>Ancylostomatidae</taxon>
        <taxon>Ancylostomatinae</taxon>
        <taxon>Ancylostoma</taxon>
    </lineage>
</organism>
<feature type="compositionally biased region" description="Basic residues" evidence="1">
    <location>
        <begin position="1"/>
        <end position="14"/>
    </location>
</feature>
<name>A0A016VW34_9BILA</name>
<dbReference type="Proteomes" id="UP000024635">
    <property type="component" value="Unassembled WGS sequence"/>
</dbReference>
<protein>
    <submittedName>
        <fullName evidence="2">Uncharacterized protein</fullName>
    </submittedName>
</protein>
<proteinExistence type="predicted"/>
<keyword evidence="3" id="KW-1185">Reference proteome</keyword>
<accession>A0A016VW34</accession>
<evidence type="ECO:0000313" key="3">
    <source>
        <dbReference type="Proteomes" id="UP000024635"/>
    </source>
</evidence>
<gene>
    <name evidence="2" type="primary">Acey_s0004.g2049</name>
    <name evidence="2" type="ORF">Y032_0004g2049</name>
</gene>
<feature type="compositionally biased region" description="Basic and acidic residues" evidence="1">
    <location>
        <begin position="47"/>
        <end position="84"/>
    </location>
</feature>
<evidence type="ECO:0000313" key="2">
    <source>
        <dbReference type="EMBL" id="EYC31247.1"/>
    </source>
</evidence>
<dbReference type="AlphaFoldDB" id="A0A016VW34"/>
<dbReference type="EMBL" id="JARK01001340">
    <property type="protein sequence ID" value="EYC31247.1"/>
    <property type="molecule type" value="Genomic_DNA"/>
</dbReference>
<reference evidence="3" key="1">
    <citation type="journal article" date="2015" name="Nat. Genet.">
        <title>The genome and transcriptome of the zoonotic hookworm Ancylostoma ceylanicum identify infection-specific gene families.</title>
        <authorList>
            <person name="Schwarz E.M."/>
            <person name="Hu Y."/>
            <person name="Antoshechkin I."/>
            <person name="Miller M.M."/>
            <person name="Sternberg P.W."/>
            <person name="Aroian R.V."/>
        </authorList>
    </citation>
    <scope>NUCLEOTIDE SEQUENCE</scope>
    <source>
        <strain evidence="3">HY135</strain>
    </source>
</reference>